<reference evidence="1 2" key="1">
    <citation type="journal article" date="2015" name="PLoS ONE">
        <title>Azotobacter Genomes: The Genome of Azotobacter chroococcum NCIMB 8003 (ATCC 4412).</title>
        <authorList>
            <person name="Robson R.L."/>
            <person name="Jones R."/>
            <person name="Robson R.M."/>
            <person name="Schwartz A."/>
            <person name="Richardson T.H."/>
        </authorList>
    </citation>
    <scope>NUCLEOTIDE SEQUENCE [LARGE SCALE GENOMIC DNA]</scope>
    <source>
        <strain evidence="1 2">NCIMB 8003</strain>
        <plasmid evidence="2">Plasmid pAcX50d</plasmid>
    </source>
</reference>
<keyword evidence="2" id="KW-1185">Reference proteome</keyword>
<protein>
    <submittedName>
        <fullName evidence="1">Uncharacterized protein</fullName>
    </submittedName>
</protein>
<accession>A0A0C4WLB6</accession>
<dbReference type="KEGG" id="acx:Achr_d480"/>
<keyword evidence="1" id="KW-0614">Plasmid</keyword>
<sequence length="103" mass="11404">MMGVGNLKKPINPAATSPAADDFINGAKVDGKKPMQVASTRERTYKRITFSLSDELDQEIERLSLIPRDFRASRSDVIRAAVALLAMQDEAKIAQLMKEAQQK</sequence>
<geneLocation type="plasmid" evidence="1 2">
    <name>pAcX50d</name>
</geneLocation>
<dbReference type="HOGENOM" id="CLU_166150_0_0_6"/>
<evidence type="ECO:0000313" key="2">
    <source>
        <dbReference type="Proteomes" id="UP000068210"/>
    </source>
</evidence>
<name>A0A0C4WLB6_9GAMM</name>
<dbReference type="EMBL" id="CP010419">
    <property type="protein sequence ID" value="AJE23583.1"/>
    <property type="molecule type" value="Genomic_DNA"/>
</dbReference>
<proteinExistence type="predicted"/>
<organism evidence="1 2">
    <name type="scientific">Azotobacter chroococcum NCIMB 8003</name>
    <dbReference type="NCBI Taxonomy" id="1328314"/>
    <lineage>
        <taxon>Bacteria</taxon>
        <taxon>Pseudomonadati</taxon>
        <taxon>Pseudomonadota</taxon>
        <taxon>Gammaproteobacteria</taxon>
        <taxon>Pseudomonadales</taxon>
        <taxon>Pseudomonadaceae</taxon>
        <taxon>Azotobacter</taxon>
    </lineage>
</organism>
<dbReference type="CDD" id="cd22231">
    <property type="entry name" value="RHH_NikR_HicB-like"/>
    <property type="match status" value="1"/>
</dbReference>
<gene>
    <name evidence="1" type="ORF">Achr_d480</name>
</gene>
<dbReference type="RefSeq" id="WP_169531008.1">
    <property type="nucleotide sequence ID" value="NZ_CP010419.1"/>
</dbReference>
<evidence type="ECO:0000313" key="1">
    <source>
        <dbReference type="EMBL" id="AJE23583.1"/>
    </source>
</evidence>
<dbReference type="AlphaFoldDB" id="A0A0C4WLB6"/>
<dbReference type="Proteomes" id="UP000068210">
    <property type="component" value="Plasmid pAcX50d"/>
</dbReference>